<gene>
    <name evidence="1" type="ORF">RDB_LOCUS131973</name>
</gene>
<evidence type="ECO:0000313" key="2">
    <source>
        <dbReference type="Proteomes" id="UP000663840"/>
    </source>
</evidence>
<accession>A0A8H3CDS9</accession>
<name>A0A8H3CDS9_9AGAM</name>
<proteinExistence type="predicted"/>
<reference evidence="1" key="1">
    <citation type="submission" date="2021-01" db="EMBL/GenBank/DDBJ databases">
        <authorList>
            <person name="Kaushik A."/>
        </authorList>
    </citation>
    <scope>NUCLEOTIDE SEQUENCE</scope>
    <source>
        <strain evidence="1">AG1-1A</strain>
    </source>
</reference>
<comment type="caution">
    <text evidence="1">The sequence shown here is derived from an EMBL/GenBank/DDBJ whole genome shotgun (WGS) entry which is preliminary data.</text>
</comment>
<sequence>KSYRYQLHTSHPPQYRAIMTSLNSPEAQPLYSLSYTAQEGRFDLPFLPSAYISELPSDHLYGEVKMKPQRYSQASAREYLISGCPSRVSIRLQWGLLVHPRMWKLSANARICYYPMDCLIMTGSWIEHFNPKPYIRLGFLDVLYPQIVHQ</sequence>
<feature type="non-terminal residue" evidence="1">
    <location>
        <position position="1"/>
    </location>
</feature>
<dbReference type="Proteomes" id="UP000663840">
    <property type="component" value="Unassembled WGS sequence"/>
</dbReference>
<dbReference type="AlphaFoldDB" id="A0A8H3CDS9"/>
<organism evidence="1 2">
    <name type="scientific">Rhizoctonia solani</name>
    <dbReference type="NCBI Taxonomy" id="456999"/>
    <lineage>
        <taxon>Eukaryota</taxon>
        <taxon>Fungi</taxon>
        <taxon>Dikarya</taxon>
        <taxon>Basidiomycota</taxon>
        <taxon>Agaricomycotina</taxon>
        <taxon>Agaricomycetes</taxon>
        <taxon>Cantharellales</taxon>
        <taxon>Ceratobasidiaceae</taxon>
        <taxon>Rhizoctonia</taxon>
    </lineage>
</organism>
<dbReference type="EMBL" id="CAJMWR010004042">
    <property type="protein sequence ID" value="CAE6480473.1"/>
    <property type="molecule type" value="Genomic_DNA"/>
</dbReference>
<protein>
    <submittedName>
        <fullName evidence="1">Uncharacterized protein</fullName>
    </submittedName>
</protein>
<evidence type="ECO:0000313" key="1">
    <source>
        <dbReference type="EMBL" id="CAE6480473.1"/>
    </source>
</evidence>